<dbReference type="Pfam" id="PF07687">
    <property type="entry name" value="M20_dimer"/>
    <property type="match status" value="1"/>
</dbReference>
<dbReference type="SUPFAM" id="SSF53187">
    <property type="entry name" value="Zn-dependent exopeptidases"/>
    <property type="match status" value="1"/>
</dbReference>
<comment type="caution">
    <text evidence="6">The sequence shown here is derived from an EMBL/GenBank/DDBJ whole genome shotgun (WGS) entry which is preliminary data.</text>
</comment>
<dbReference type="RefSeq" id="WP_382355283.1">
    <property type="nucleotide sequence ID" value="NZ_JBHSMC010000029.1"/>
</dbReference>
<accession>A0ABW0LP71</accession>
<comment type="cofactor">
    <cofactor evidence="1">
        <name>Zn(2+)</name>
        <dbReference type="ChEBI" id="CHEBI:29105"/>
    </cofactor>
</comment>
<evidence type="ECO:0000256" key="4">
    <source>
        <dbReference type="ARBA" id="ARBA00022833"/>
    </source>
</evidence>
<evidence type="ECO:0000256" key="3">
    <source>
        <dbReference type="ARBA" id="ARBA00022801"/>
    </source>
</evidence>
<dbReference type="PIRSF" id="PIRSF037238">
    <property type="entry name" value="Carboxypeptidase_G2"/>
    <property type="match status" value="1"/>
</dbReference>
<keyword evidence="4" id="KW-0862">Zinc</keyword>
<organism evidence="6 7">
    <name type="scientific">Lederbergia graminis</name>
    <dbReference type="NCBI Taxonomy" id="735518"/>
    <lineage>
        <taxon>Bacteria</taxon>
        <taxon>Bacillati</taxon>
        <taxon>Bacillota</taxon>
        <taxon>Bacilli</taxon>
        <taxon>Bacillales</taxon>
        <taxon>Bacillaceae</taxon>
        <taxon>Lederbergia</taxon>
    </lineage>
</organism>
<dbReference type="CDD" id="cd03885">
    <property type="entry name" value="M20_CPDG2"/>
    <property type="match status" value="1"/>
</dbReference>
<dbReference type="EMBL" id="JBHSMC010000029">
    <property type="protein sequence ID" value="MFC5466797.1"/>
    <property type="molecule type" value="Genomic_DNA"/>
</dbReference>
<gene>
    <name evidence="6" type="ORF">ACFPM4_18905</name>
</gene>
<dbReference type="InterPro" id="IPR011650">
    <property type="entry name" value="Peptidase_M20_dimer"/>
</dbReference>
<keyword evidence="2" id="KW-0479">Metal-binding</keyword>
<protein>
    <submittedName>
        <fullName evidence="6">M20 family metallopeptidase</fullName>
    </submittedName>
</protein>
<reference evidence="7" key="1">
    <citation type="journal article" date="2019" name="Int. J. Syst. Evol. Microbiol.">
        <title>The Global Catalogue of Microorganisms (GCM) 10K type strain sequencing project: providing services to taxonomists for standard genome sequencing and annotation.</title>
        <authorList>
            <consortium name="The Broad Institute Genomics Platform"/>
            <consortium name="The Broad Institute Genome Sequencing Center for Infectious Disease"/>
            <person name="Wu L."/>
            <person name="Ma J."/>
        </authorList>
    </citation>
    <scope>NUCLEOTIDE SEQUENCE [LARGE SCALE GENOMIC DNA]</scope>
    <source>
        <strain evidence="7">CGMCC 1.12237</strain>
    </source>
</reference>
<name>A0ABW0LP71_9BACI</name>
<dbReference type="PANTHER" id="PTHR43808:SF9">
    <property type="entry name" value="BLL0789 PROTEIN"/>
    <property type="match status" value="1"/>
</dbReference>
<dbReference type="InterPro" id="IPR050072">
    <property type="entry name" value="Peptidase_M20A"/>
</dbReference>
<evidence type="ECO:0000256" key="2">
    <source>
        <dbReference type="ARBA" id="ARBA00022723"/>
    </source>
</evidence>
<proteinExistence type="predicted"/>
<evidence type="ECO:0000313" key="6">
    <source>
        <dbReference type="EMBL" id="MFC5466797.1"/>
    </source>
</evidence>
<dbReference type="PROSITE" id="PS00759">
    <property type="entry name" value="ARGE_DAPE_CPG2_2"/>
    <property type="match status" value="1"/>
</dbReference>
<dbReference type="Pfam" id="PF01546">
    <property type="entry name" value="Peptidase_M20"/>
    <property type="match status" value="1"/>
</dbReference>
<sequence length="377" mass="41397">MKNYIEEHSNAMLNLIEELVNIDSGTYDKDGVDKVGNVLIEEYMKLDFHIDRYSEKMYGDNLVIRHKDAVEPEILIIAHLDTVFSKGTAIKRPFRQENNYAYGPGIIDMKSSHVCTLFALKALIACNSKGYKNIELILNTDEEIGSVCSRRLIEKVARTKKFALIMEPTFSGAVVTARKGGGKYHLKIKGKSAHAGIEPDQGISAIEELGHKILKLHRLTNYSKGISVNVGLVSGGTSINTIAPYAEASIDVRVETMEQATFIEDEIKRICSKSDVPGTHLELSGTITRPPMIPNSASKSLFSLVQQVAKELGFDLSAEKRGGKSDGNLTAAMGIATVDGLGPVGGKAHTEDEYLYIPSLMERTLLLAKIIDRLSRE</sequence>
<dbReference type="Gene3D" id="3.30.70.360">
    <property type="match status" value="1"/>
</dbReference>
<dbReference type="InterPro" id="IPR001261">
    <property type="entry name" value="ArgE/DapE_CS"/>
</dbReference>
<evidence type="ECO:0000313" key="7">
    <source>
        <dbReference type="Proteomes" id="UP001596147"/>
    </source>
</evidence>
<dbReference type="InterPro" id="IPR002933">
    <property type="entry name" value="Peptidase_M20"/>
</dbReference>
<keyword evidence="3" id="KW-0378">Hydrolase</keyword>
<dbReference type="PANTHER" id="PTHR43808">
    <property type="entry name" value="ACETYLORNITHINE DEACETYLASE"/>
    <property type="match status" value="1"/>
</dbReference>
<dbReference type="Proteomes" id="UP001596147">
    <property type="component" value="Unassembled WGS sequence"/>
</dbReference>
<dbReference type="InterPro" id="IPR017150">
    <property type="entry name" value="Pept_M20_glutamate_carboxypep"/>
</dbReference>
<feature type="domain" description="Peptidase M20 dimerisation" evidence="5">
    <location>
        <begin position="176"/>
        <end position="276"/>
    </location>
</feature>
<dbReference type="InterPro" id="IPR036264">
    <property type="entry name" value="Bact_exopeptidase_dim_dom"/>
</dbReference>
<evidence type="ECO:0000256" key="1">
    <source>
        <dbReference type="ARBA" id="ARBA00001947"/>
    </source>
</evidence>
<evidence type="ECO:0000259" key="5">
    <source>
        <dbReference type="Pfam" id="PF07687"/>
    </source>
</evidence>
<dbReference type="SUPFAM" id="SSF55031">
    <property type="entry name" value="Bacterial exopeptidase dimerisation domain"/>
    <property type="match status" value="1"/>
</dbReference>
<dbReference type="PROSITE" id="PS00758">
    <property type="entry name" value="ARGE_DAPE_CPG2_1"/>
    <property type="match status" value="1"/>
</dbReference>
<dbReference type="Gene3D" id="3.40.630.10">
    <property type="entry name" value="Zn peptidases"/>
    <property type="match status" value="1"/>
</dbReference>
<keyword evidence="7" id="KW-1185">Reference proteome</keyword>